<gene>
    <name evidence="2" type="ORF">D0Y65_053368</name>
</gene>
<proteinExistence type="predicted"/>
<dbReference type="Pfam" id="PF04367">
    <property type="entry name" value="DUF502"/>
    <property type="match status" value="1"/>
</dbReference>
<feature type="chain" id="PRO_5019387404" evidence="1">
    <location>
        <begin position="25"/>
        <end position="235"/>
    </location>
</feature>
<evidence type="ECO:0000256" key="1">
    <source>
        <dbReference type="SAM" id="SignalP"/>
    </source>
</evidence>
<dbReference type="PANTHER" id="PTHR31876:SF20">
    <property type="entry name" value="PROTEIN LIKE COV 3-LIKE"/>
    <property type="match status" value="1"/>
</dbReference>
<feature type="signal peptide" evidence="1">
    <location>
        <begin position="1"/>
        <end position="24"/>
    </location>
</feature>
<name>A0A445F1V7_GLYSO</name>
<evidence type="ECO:0000313" key="2">
    <source>
        <dbReference type="EMBL" id="RZB42754.1"/>
    </source>
</evidence>
<dbReference type="EMBL" id="QZWG01000020">
    <property type="protein sequence ID" value="RZB42754.1"/>
    <property type="molecule type" value="Genomic_DNA"/>
</dbReference>
<comment type="caution">
    <text evidence="2">The sequence shown here is derived from an EMBL/GenBank/DDBJ whole genome shotgun (WGS) entry which is preliminary data.</text>
</comment>
<evidence type="ECO:0000313" key="3">
    <source>
        <dbReference type="Proteomes" id="UP000289340"/>
    </source>
</evidence>
<protein>
    <submittedName>
        <fullName evidence="2">Protein LIKE COV 3</fullName>
    </submittedName>
</protein>
<accession>A0A445F1V7</accession>
<dbReference type="Proteomes" id="UP000289340">
    <property type="component" value="Chromosome 20"/>
</dbReference>
<dbReference type="GO" id="GO:0005794">
    <property type="term" value="C:Golgi apparatus"/>
    <property type="evidence" value="ECO:0007669"/>
    <property type="project" value="TreeGrafter"/>
</dbReference>
<dbReference type="InterPro" id="IPR007462">
    <property type="entry name" value="COV1-like"/>
</dbReference>
<dbReference type="AlphaFoldDB" id="A0A445F1V7"/>
<dbReference type="PANTHER" id="PTHR31876">
    <property type="entry name" value="COV-LIKE PROTEIN 1"/>
    <property type="match status" value="1"/>
</dbReference>
<keyword evidence="3" id="KW-1185">Reference proteome</keyword>
<reference evidence="2 3" key="1">
    <citation type="submission" date="2018-09" db="EMBL/GenBank/DDBJ databases">
        <title>A high-quality reference genome of wild soybean provides a powerful tool to mine soybean genomes.</title>
        <authorList>
            <person name="Xie M."/>
            <person name="Chung C.Y.L."/>
            <person name="Li M.-W."/>
            <person name="Wong F.-L."/>
            <person name="Chan T.-F."/>
            <person name="Lam H.-M."/>
        </authorList>
    </citation>
    <scope>NUCLEOTIDE SEQUENCE [LARGE SCALE GENOMIC DNA]</scope>
    <source>
        <strain evidence="3">cv. W05</strain>
        <tissue evidence="2">Hypocotyl of etiolated seedlings</tissue>
    </source>
</reference>
<organism evidence="2 3">
    <name type="scientific">Glycine soja</name>
    <name type="common">Wild soybean</name>
    <dbReference type="NCBI Taxonomy" id="3848"/>
    <lineage>
        <taxon>Eukaryota</taxon>
        <taxon>Viridiplantae</taxon>
        <taxon>Streptophyta</taxon>
        <taxon>Embryophyta</taxon>
        <taxon>Tracheophyta</taxon>
        <taxon>Spermatophyta</taxon>
        <taxon>Magnoliopsida</taxon>
        <taxon>eudicotyledons</taxon>
        <taxon>Gunneridae</taxon>
        <taxon>Pentapetalae</taxon>
        <taxon>rosids</taxon>
        <taxon>fabids</taxon>
        <taxon>Fabales</taxon>
        <taxon>Fabaceae</taxon>
        <taxon>Papilionoideae</taxon>
        <taxon>50 kb inversion clade</taxon>
        <taxon>NPAAA clade</taxon>
        <taxon>indigoferoid/millettioid clade</taxon>
        <taxon>Phaseoleae</taxon>
        <taxon>Glycine</taxon>
        <taxon>Glycine subgen. Soja</taxon>
    </lineage>
</organism>
<keyword evidence="1" id="KW-0732">Signal</keyword>
<sequence length="235" mass="26531">MSSTTFKVVTLMISIFAIMQISRAGDPDILTNFIVHPNTIPDGNLFTFTGFRVIFSPNNIVSDFKVLKATKEEFSTLDGQSVSYATLEFPGTLVLTLGEWFIKKMALVRYLYVASTQISATISPDQSSNAFKEVSIIRHPHVGEYALGFITSSMVLRNIDEKEIFCVYIPTNHLYLGDIYLISLEDILRPNLSVREAIDLATHNPVKRAMYSTIVPTSKENKHFMDRGSYLHRHL</sequence>